<dbReference type="AlphaFoldDB" id="E8QUF9"/>
<sequence length="55" mass="6790">MRLNLKSNKVLVLYLMKIEPLDFKALLFLCYNQSKKTNFFKTKDYYARDFFMLHF</sequence>
<gene>
    <name evidence="1" type="ordered locus">HPSA_07460</name>
</gene>
<name>E8QUF9_HELPW</name>
<evidence type="ECO:0000313" key="2">
    <source>
        <dbReference type="Proteomes" id="UP000007467"/>
    </source>
</evidence>
<dbReference type="KEGG" id="hes:HPSA_07460"/>
<protein>
    <submittedName>
        <fullName evidence="1">Uncharacterized protein</fullName>
    </submittedName>
</protein>
<dbReference type="Proteomes" id="UP000007467">
    <property type="component" value="Chromosome"/>
</dbReference>
<dbReference type="HOGENOM" id="CLU_209069_0_0_7"/>
<proteinExistence type="predicted"/>
<evidence type="ECO:0000313" key="1">
    <source>
        <dbReference type="EMBL" id="ADU85441.1"/>
    </source>
</evidence>
<accession>E8QUF9</accession>
<organism evidence="1 2">
    <name type="scientific">Helicobacter pylori (strain SouthAfrica7)</name>
    <dbReference type="NCBI Taxonomy" id="907239"/>
    <lineage>
        <taxon>Bacteria</taxon>
        <taxon>Pseudomonadati</taxon>
        <taxon>Campylobacterota</taxon>
        <taxon>Epsilonproteobacteria</taxon>
        <taxon>Campylobacterales</taxon>
        <taxon>Helicobacteraceae</taxon>
        <taxon>Helicobacter</taxon>
    </lineage>
</organism>
<reference evidence="1 2" key="2">
    <citation type="journal article" date="2013" name="Genome Announc.">
        <title>Genome Sequences of Three hpAfrica2 Strains of Helicobacter pylori.</title>
        <authorList>
            <person name="Duncan S.S."/>
            <person name="Bertoli M.T."/>
            <person name="Kersulyte D."/>
            <person name="Valk P.L."/>
            <person name="Tamma S."/>
            <person name="Segal I."/>
            <person name="McClain M.S."/>
            <person name="Cover T.L."/>
            <person name="Berg D.E."/>
        </authorList>
    </citation>
    <scope>NUCLEOTIDE SEQUENCE [LARGE SCALE GENOMIC DNA]</scope>
    <source>
        <strain evidence="1 2">SouthAfrica7</strain>
    </source>
</reference>
<dbReference type="PATRIC" id="fig|907239.3.peg.1519"/>
<dbReference type="EMBL" id="CP002336">
    <property type="protein sequence ID" value="ADU85441.1"/>
    <property type="molecule type" value="Genomic_DNA"/>
</dbReference>
<reference evidence="2" key="1">
    <citation type="submission" date="2010-11" db="EMBL/GenBank/DDBJ databases">
        <title>Genome sequence of Helicobacter pylori strain SouthAfrica7.</title>
        <authorList>
            <person name="Kersulyte D."/>
            <person name="Segal I."/>
            <person name="Mistry R."/>
            <person name="Berg D.E."/>
        </authorList>
    </citation>
    <scope>NUCLEOTIDE SEQUENCE [LARGE SCALE GENOMIC DNA]</scope>
    <source>
        <strain evidence="2">SouthAfrica7</strain>
    </source>
</reference>